<dbReference type="EMBL" id="DS547097">
    <property type="protein sequence ID" value="EDR10299.1"/>
    <property type="molecule type" value="Genomic_DNA"/>
</dbReference>
<dbReference type="AlphaFoldDB" id="B0D4A7"/>
<evidence type="ECO:0000313" key="1">
    <source>
        <dbReference type="EMBL" id="EDR10299.1"/>
    </source>
</evidence>
<dbReference type="GeneID" id="6074690"/>
<sequence length="252" mass="27817">MALTSLTAFVPPLLLPYISPFATFLPRLLNWFSRALSLPLASRRDRVFACSILTSTGITQENLEDPWQATNFVAIKSLLNCAEDQSFWLCGTDIRSGPGLLLGDSGCDRLVFDPPPFEEIFDTSGPDAYLKLNKFKSAYIRRVIETASRLDSGDILCLIICGHGLTNGRVSVGDAEARTSLVKSNLEDAVQSCKAKVHFFITARYGGSWTSSHWDLNHLDNFTPAHSDLDITFCGEWAGNSFLKHQTPPRIG</sequence>
<dbReference type="KEGG" id="lbc:LACBIDRAFT_325244"/>
<evidence type="ECO:0000313" key="2">
    <source>
        <dbReference type="Proteomes" id="UP000001194"/>
    </source>
</evidence>
<accession>B0D4A7</accession>
<dbReference type="HOGENOM" id="CLU_1102948_0_0_1"/>
<name>B0D4A7_LACBS</name>
<dbReference type="Proteomes" id="UP000001194">
    <property type="component" value="Unassembled WGS sequence"/>
</dbReference>
<dbReference type="RefSeq" id="XP_001878749.1">
    <property type="nucleotide sequence ID" value="XM_001878714.1"/>
</dbReference>
<reference evidence="1 2" key="1">
    <citation type="journal article" date="2008" name="Nature">
        <title>The genome of Laccaria bicolor provides insights into mycorrhizal symbiosis.</title>
        <authorList>
            <person name="Martin F."/>
            <person name="Aerts A."/>
            <person name="Ahren D."/>
            <person name="Brun A."/>
            <person name="Danchin E.G.J."/>
            <person name="Duchaussoy F."/>
            <person name="Gibon J."/>
            <person name="Kohler A."/>
            <person name="Lindquist E."/>
            <person name="Pereda V."/>
            <person name="Salamov A."/>
            <person name="Shapiro H.J."/>
            <person name="Wuyts J."/>
            <person name="Blaudez D."/>
            <person name="Buee M."/>
            <person name="Brokstein P."/>
            <person name="Canbaeck B."/>
            <person name="Cohen D."/>
            <person name="Courty P.E."/>
            <person name="Coutinho P.M."/>
            <person name="Delaruelle C."/>
            <person name="Detter J.C."/>
            <person name="Deveau A."/>
            <person name="DiFazio S."/>
            <person name="Duplessis S."/>
            <person name="Fraissinet-Tachet L."/>
            <person name="Lucic E."/>
            <person name="Frey-Klett P."/>
            <person name="Fourrey C."/>
            <person name="Feussner I."/>
            <person name="Gay G."/>
            <person name="Grimwood J."/>
            <person name="Hoegger P.J."/>
            <person name="Jain P."/>
            <person name="Kilaru S."/>
            <person name="Labbe J."/>
            <person name="Lin Y.C."/>
            <person name="Legue V."/>
            <person name="Le Tacon F."/>
            <person name="Marmeisse R."/>
            <person name="Melayah D."/>
            <person name="Montanini B."/>
            <person name="Muratet M."/>
            <person name="Nehls U."/>
            <person name="Niculita-Hirzel H."/>
            <person name="Oudot-Le Secq M.P."/>
            <person name="Peter M."/>
            <person name="Quesneville H."/>
            <person name="Rajashekar B."/>
            <person name="Reich M."/>
            <person name="Rouhier N."/>
            <person name="Schmutz J."/>
            <person name="Yin T."/>
            <person name="Chalot M."/>
            <person name="Henrissat B."/>
            <person name="Kuees U."/>
            <person name="Lucas S."/>
            <person name="Van de Peer Y."/>
            <person name="Podila G.K."/>
            <person name="Polle A."/>
            <person name="Pukkila P.J."/>
            <person name="Richardson P.M."/>
            <person name="Rouze P."/>
            <person name="Sanders I.R."/>
            <person name="Stajich J.E."/>
            <person name="Tunlid A."/>
            <person name="Tuskan G."/>
            <person name="Grigoriev I.V."/>
        </authorList>
    </citation>
    <scope>NUCLEOTIDE SEQUENCE [LARGE SCALE GENOMIC DNA]</scope>
    <source>
        <strain evidence="2">S238N-H82 / ATCC MYA-4686</strain>
    </source>
</reference>
<gene>
    <name evidence="1" type="ORF">LACBIDRAFT_325244</name>
</gene>
<protein>
    <submittedName>
        <fullName evidence="1">Predicted protein</fullName>
    </submittedName>
</protein>
<dbReference type="InParanoid" id="B0D4A7"/>
<proteinExistence type="predicted"/>
<dbReference type="OrthoDB" id="3055657at2759"/>
<keyword evidence="2" id="KW-1185">Reference proteome</keyword>
<organism evidence="2">
    <name type="scientific">Laccaria bicolor (strain S238N-H82 / ATCC MYA-4686)</name>
    <name type="common">Bicoloured deceiver</name>
    <name type="synonym">Laccaria laccata var. bicolor</name>
    <dbReference type="NCBI Taxonomy" id="486041"/>
    <lineage>
        <taxon>Eukaryota</taxon>
        <taxon>Fungi</taxon>
        <taxon>Dikarya</taxon>
        <taxon>Basidiomycota</taxon>
        <taxon>Agaricomycotina</taxon>
        <taxon>Agaricomycetes</taxon>
        <taxon>Agaricomycetidae</taxon>
        <taxon>Agaricales</taxon>
        <taxon>Agaricineae</taxon>
        <taxon>Hydnangiaceae</taxon>
        <taxon>Laccaria</taxon>
    </lineage>
</organism>